<dbReference type="InterPro" id="IPR019474">
    <property type="entry name" value="Ub_conjug_fac_E4_core"/>
</dbReference>
<comment type="caution">
    <text evidence="13">The sequence shown here is derived from an EMBL/GenBank/DDBJ whole genome shotgun (WGS) entry which is preliminary data.</text>
</comment>
<dbReference type="GO" id="GO:0005737">
    <property type="term" value="C:cytoplasm"/>
    <property type="evidence" value="ECO:0007669"/>
    <property type="project" value="UniProtKB-SubCell"/>
</dbReference>
<dbReference type="GO" id="GO:0036503">
    <property type="term" value="P:ERAD pathway"/>
    <property type="evidence" value="ECO:0007669"/>
    <property type="project" value="InterPro"/>
</dbReference>
<proteinExistence type="inferred from homology"/>
<evidence type="ECO:0000256" key="3">
    <source>
        <dbReference type="ARBA" id="ARBA00004496"/>
    </source>
</evidence>
<dbReference type="Pfam" id="PF04564">
    <property type="entry name" value="U-box"/>
    <property type="match status" value="1"/>
</dbReference>
<evidence type="ECO:0000256" key="8">
    <source>
        <dbReference type="ARBA" id="ARBA00022679"/>
    </source>
</evidence>
<sequence length="1112" mass="127009">MDDGERIRQKRLAKLASSATTTPADPSPASSSNTGFPAAITSPSVPRSPASQARPKIEEEPIAPPKPSPSASNARLVQQFIHQSDDEWENNAFQHVFQCCLDGPTAERKNRTFLPDLVREMQTEGTPLMISAAQVERVLYSRLLLESNAAPTSGSLFDYLVECWKRAINIRRKTLTVVEKGAGNAEVPRLAERRLATLQNAQDLLINYSGLTIHPDMAGSFPQPQSAIEEGPSCIARKMLNPNVDEAENALPRQFLDSFIARFKDDGLPEYLEYIARSLSAHMRQQTLLKDYVTPLRVLEMLVSLPPVAMTLPSLLIWNPSPTAKTIEVLSFLGPFFARISSFPDTDPTIAEHYFGSGNTFTDGNARMNDGFFIGSRNVGNIKTAMASLRTITESVQGTLHRIMMDIIRTGPEPREGVLKYFSYVLNLNIRRGRMQVDMREVSSDGFMYNLLQVALRMAEPLMKNQYSKLHLIDPDYFNYSDRLDISEQTRINADKEHYEQYLRDWRERNPSPTSAHFVADVFFLTLGFHHYGLMSSIRSFGQIVKQTEELRKHVEKLKVERDSGAWPPAARIMNETMLKRFQTQLDKMISYKLAMDTALRNRSAIEHTLYFYDLVMIWLLRCTVLHHPSVHHPPAQSGKGDNINWGRVARGDTQGLPFHELANPPPMAFTILPEWIIEDICDFYLFVMRYEGPTFEGLPRDAFLTFTMTFLANPSYMKNPHLKSKFVEILFTFTWPLYRTETGEGRGTLDDVLCTHPLAKALLVSNLMRFYVDAEHTGVSSQFYDKFNIRYHISQILKAIWTDSDHRRNVVKQSQNTEFFVRFAALLMNDATYLLDESLSKLKQIQQLQIELADPLPPTVTQEQQSQRDERVGFLKQLEGQATSYMSLGNETVHMLQYMTANPDIVQPFMQPEIVERLAAMLDYNLAAMVGPKCTDLKVKNPEKYRFEPKRLLKELIEIYIHLSHRSEFVSAVAKDERSYRKELFLRAQGILIKNMLKNSSELRILEEFVDKVEATIRSTQAEEEELGDVPDEYLDPLLYHIMEDPVILPTSGLSIDRSTIKSHLLSDAHDPFNRQPLTIEQVVTNDELRTKIQQWKRSKKDGGRSDLMEL</sequence>
<organism evidence="13 14">
    <name type="scientific">Powellomyces hirtus</name>
    <dbReference type="NCBI Taxonomy" id="109895"/>
    <lineage>
        <taxon>Eukaryota</taxon>
        <taxon>Fungi</taxon>
        <taxon>Fungi incertae sedis</taxon>
        <taxon>Chytridiomycota</taxon>
        <taxon>Chytridiomycota incertae sedis</taxon>
        <taxon>Chytridiomycetes</taxon>
        <taxon>Spizellomycetales</taxon>
        <taxon>Powellomycetaceae</taxon>
        <taxon>Powellomyces</taxon>
    </lineage>
</organism>
<dbReference type="SUPFAM" id="SSF57850">
    <property type="entry name" value="RING/U-box"/>
    <property type="match status" value="1"/>
</dbReference>
<gene>
    <name evidence="13" type="ORF">PhCBS80983_g00746</name>
</gene>
<protein>
    <recommendedName>
        <fullName evidence="6">RING-type E3 ubiquitin transferase</fullName>
        <ecNumber evidence="6">2.3.2.27</ecNumber>
    </recommendedName>
</protein>
<name>A0A507EFX9_9FUNG</name>
<feature type="compositionally biased region" description="Low complexity" evidence="11">
    <location>
        <begin position="16"/>
        <end position="32"/>
    </location>
</feature>
<dbReference type="EMBL" id="QEAQ01000004">
    <property type="protein sequence ID" value="TPX62156.1"/>
    <property type="molecule type" value="Genomic_DNA"/>
</dbReference>
<keyword evidence="9" id="KW-0833">Ubl conjugation pathway</keyword>
<reference evidence="13 14" key="1">
    <citation type="journal article" date="2019" name="Sci. Rep.">
        <title>Comparative genomics of chytrid fungi reveal insights into the obligate biotrophic and pathogenic lifestyle of Synchytrium endobioticum.</title>
        <authorList>
            <person name="van de Vossenberg B.T.L.H."/>
            <person name="Warris S."/>
            <person name="Nguyen H.D.T."/>
            <person name="van Gent-Pelzer M.P.E."/>
            <person name="Joly D.L."/>
            <person name="van de Geest H.C."/>
            <person name="Bonants P.J.M."/>
            <person name="Smith D.S."/>
            <person name="Levesque C.A."/>
            <person name="van der Lee T.A.J."/>
        </authorList>
    </citation>
    <scope>NUCLEOTIDE SEQUENCE [LARGE SCALE GENOMIC DNA]</scope>
    <source>
        <strain evidence="13 14">CBS 809.83</strain>
    </source>
</reference>
<feature type="region of interest" description="Disordered" evidence="11">
    <location>
        <begin position="1"/>
        <end position="73"/>
    </location>
</feature>
<dbReference type="PANTHER" id="PTHR13931">
    <property type="entry name" value="UBIQUITINATION FACTOR E4"/>
    <property type="match status" value="1"/>
</dbReference>
<comment type="similarity">
    <text evidence="5">Belongs to the ubiquitin conjugation factor E4 family.</text>
</comment>
<evidence type="ECO:0000256" key="6">
    <source>
        <dbReference type="ARBA" id="ARBA00012483"/>
    </source>
</evidence>
<keyword evidence="7" id="KW-0963">Cytoplasm</keyword>
<keyword evidence="14" id="KW-1185">Reference proteome</keyword>
<dbReference type="PANTHER" id="PTHR13931:SF2">
    <property type="entry name" value="UBIQUITIN CONJUGATION FACTOR E4 B"/>
    <property type="match status" value="1"/>
</dbReference>
<evidence type="ECO:0000256" key="7">
    <source>
        <dbReference type="ARBA" id="ARBA00022490"/>
    </source>
</evidence>
<keyword evidence="8" id="KW-0808">Transferase</keyword>
<evidence type="ECO:0000256" key="4">
    <source>
        <dbReference type="ARBA" id="ARBA00004906"/>
    </source>
</evidence>
<dbReference type="EC" id="2.3.2.27" evidence="6"/>
<evidence type="ECO:0000256" key="5">
    <source>
        <dbReference type="ARBA" id="ARBA00007434"/>
    </source>
</evidence>
<dbReference type="GO" id="GO:0034450">
    <property type="term" value="F:ubiquitin-ubiquitin ligase activity"/>
    <property type="evidence" value="ECO:0007669"/>
    <property type="project" value="InterPro"/>
</dbReference>
<dbReference type="GO" id="GO:0005634">
    <property type="term" value="C:nucleus"/>
    <property type="evidence" value="ECO:0007669"/>
    <property type="project" value="UniProtKB-SubCell"/>
</dbReference>
<evidence type="ECO:0000256" key="2">
    <source>
        <dbReference type="ARBA" id="ARBA00004123"/>
    </source>
</evidence>
<evidence type="ECO:0000313" key="14">
    <source>
        <dbReference type="Proteomes" id="UP000318582"/>
    </source>
</evidence>
<dbReference type="SMART" id="SM00504">
    <property type="entry name" value="Ubox"/>
    <property type="match status" value="1"/>
</dbReference>
<evidence type="ECO:0000256" key="9">
    <source>
        <dbReference type="ARBA" id="ARBA00022786"/>
    </source>
</evidence>
<feature type="compositionally biased region" description="Polar residues" evidence="11">
    <location>
        <begin position="41"/>
        <end position="51"/>
    </location>
</feature>
<evidence type="ECO:0000313" key="13">
    <source>
        <dbReference type="EMBL" id="TPX62156.1"/>
    </source>
</evidence>
<keyword evidence="10" id="KW-0539">Nucleus</keyword>
<comment type="subcellular location">
    <subcellularLocation>
        <location evidence="3">Cytoplasm</location>
    </subcellularLocation>
    <subcellularLocation>
        <location evidence="2">Nucleus</location>
    </subcellularLocation>
</comment>
<dbReference type="GO" id="GO:0006511">
    <property type="term" value="P:ubiquitin-dependent protein catabolic process"/>
    <property type="evidence" value="ECO:0007669"/>
    <property type="project" value="InterPro"/>
</dbReference>
<dbReference type="UniPathway" id="UPA00143"/>
<dbReference type="InterPro" id="IPR003613">
    <property type="entry name" value="Ubox_domain"/>
</dbReference>
<dbReference type="Pfam" id="PF10408">
    <property type="entry name" value="Ufd2P_core"/>
    <property type="match status" value="1"/>
</dbReference>
<dbReference type="GO" id="GO:0000151">
    <property type="term" value="C:ubiquitin ligase complex"/>
    <property type="evidence" value="ECO:0007669"/>
    <property type="project" value="InterPro"/>
</dbReference>
<comment type="catalytic activity">
    <reaction evidence="1">
        <text>S-ubiquitinyl-[E2 ubiquitin-conjugating enzyme]-L-cysteine + [acceptor protein]-L-lysine = [E2 ubiquitin-conjugating enzyme]-L-cysteine + N(6)-ubiquitinyl-[acceptor protein]-L-lysine.</text>
        <dbReference type="EC" id="2.3.2.27"/>
    </reaction>
</comment>
<dbReference type="InterPro" id="IPR013083">
    <property type="entry name" value="Znf_RING/FYVE/PHD"/>
</dbReference>
<dbReference type="GO" id="GO:0000209">
    <property type="term" value="P:protein polyubiquitination"/>
    <property type="evidence" value="ECO:0007669"/>
    <property type="project" value="TreeGrafter"/>
</dbReference>
<evidence type="ECO:0000256" key="11">
    <source>
        <dbReference type="SAM" id="MobiDB-lite"/>
    </source>
</evidence>
<dbReference type="Gene3D" id="3.30.40.10">
    <property type="entry name" value="Zinc/RING finger domain, C3HC4 (zinc finger)"/>
    <property type="match status" value="1"/>
</dbReference>
<dbReference type="FunFam" id="3.30.40.10:FF:000055">
    <property type="entry name" value="Ubiquitin conjugation factor e4 a"/>
    <property type="match status" value="1"/>
</dbReference>
<feature type="domain" description="U-box" evidence="12">
    <location>
        <begin position="1030"/>
        <end position="1104"/>
    </location>
</feature>
<dbReference type="STRING" id="109895.A0A507EFX9"/>
<accession>A0A507EFX9</accession>
<evidence type="ECO:0000259" key="12">
    <source>
        <dbReference type="PROSITE" id="PS51698"/>
    </source>
</evidence>
<dbReference type="PROSITE" id="PS51698">
    <property type="entry name" value="U_BOX"/>
    <property type="match status" value="1"/>
</dbReference>
<dbReference type="Proteomes" id="UP000318582">
    <property type="component" value="Unassembled WGS sequence"/>
</dbReference>
<dbReference type="AlphaFoldDB" id="A0A507EFX9"/>
<evidence type="ECO:0000256" key="10">
    <source>
        <dbReference type="ARBA" id="ARBA00023242"/>
    </source>
</evidence>
<comment type="pathway">
    <text evidence="4">Protein modification; protein ubiquitination.</text>
</comment>
<dbReference type="InterPro" id="IPR045132">
    <property type="entry name" value="UBE4"/>
</dbReference>
<evidence type="ECO:0000256" key="1">
    <source>
        <dbReference type="ARBA" id="ARBA00000900"/>
    </source>
</evidence>